<reference evidence="13" key="1">
    <citation type="submission" date="2018-06" db="EMBL/GenBank/DDBJ databases">
        <authorList>
            <person name="Guldener U."/>
        </authorList>
    </citation>
    <scope>NUCLEOTIDE SEQUENCE [LARGE SCALE GENOMIC DNA]</scope>
    <source>
        <strain evidence="13">UTAD17</strain>
    </source>
</reference>
<dbReference type="Proteomes" id="UP000262825">
    <property type="component" value="Unassembled WGS sequence"/>
</dbReference>
<dbReference type="GO" id="GO:0006605">
    <property type="term" value="P:protein targeting"/>
    <property type="evidence" value="ECO:0007669"/>
    <property type="project" value="InterPro"/>
</dbReference>
<dbReference type="Pfam" id="PF02064">
    <property type="entry name" value="MAS20"/>
    <property type="match status" value="1"/>
</dbReference>
<evidence type="ECO:0000256" key="7">
    <source>
        <dbReference type="ARBA" id="ARBA00022989"/>
    </source>
</evidence>
<evidence type="ECO:0000313" key="13">
    <source>
        <dbReference type="Proteomes" id="UP000262825"/>
    </source>
</evidence>
<dbReference type="InterPro" id="IPR023392">
    <property type="entry name" value="Tom20_dom_sf"/>
</dbReference>
<dbReference type="VEuPathDB" id="FungiDB:SCODWIG_02772"/>
<dbReference type="GO" id="GO:0016031">
    <property type="term" value="P:tRNA import into mitochondrion"/>
    <property type="evidence" value="ECO:0007669"/>
    <property type="project" value="TreeGrafter"/>
</dbReference>
<dbReference type="PANTHER" id="PTHR12430:SF0">
    <property type="entry name" value="TRANSLOCASE OF OUTER MITOCHONDRIAL MEMBRANE 20"/>
    <property type="match status" value="1"/>
</dbReference>
<dbReference type="GO" id="GO:0030150">
    <property type="term" value="P:protein import into mitochondrial matrix"/>
    <property type="evidence" value="ECO:0007669"/>
    <property type="project" value="TreeGrafter"/>
</dbReference>
<evidence type="ECO:0000256" key="6">
    <source>
        <dbReference type="ARBA" id="ARBA00022927"/>
    </source>
</evidence>
<name>A0A376B8R9_9ASCO</name>
<evidence type="ECO:0000256" key="8">
    <source>
        <dbReference type="ARBA" id="ARBA00023128"/>
    </source>
</evidence>
<dbReference type="PANTHER" id="PTHR12430">
    <property type="entry name" value="MITOCHONDRIAL IMPORT RECEPTOR SUBUNIT TOM20"/>
    <property type="match status" value="1"/>
</dbReference>
<keyword evidence="8 10" id="KW-0496">Mitochondrion</keyword>
<keyword evidence="9 10" id="KW-0472">Membrane</keyword>
<evidence type="ECO:0000256" key="11">
    <source>
        <dbReference type="SAM" id="Phobius"/>
    </source>
</evidence>
<dbReference type="SUPFAM" id="SSF47157">
    <property type="entry name" value="Mitochondrial import receptor subunit Tom20"/>
    <property type="match status" value="1"/>
</dbReference>
<evidence type="ECO:0000256" key="9">
    <source>
        <dbReference type="ARBA" id="ARBA00023136"/>
    </source>
</evidence>
<dbReference type="GO" id="GO:0030943">
    <property type="term" value="F:mitochondrion targeting sequence binding"/>
    <property type="evidence" value="ECO:0007669"/>
    <property type="project" value="TreeGrafter"/>
</dbReference>
<sequence>MSTATRSLIFTGITTATLALFGYAIYFDYQRRSNTEFRNSLKKRQFKYDKDLASAKEQEKRTKLVELKQYLTVELLKNPIPTNPESYESSFPSLVEQGEKLSGVPGKELEASLQFYKALSIYPNPANLLSIYQRSIPEAIYDNIVLMIAVLPPSNVSSFISAASGGASASASVVGSPTDAEIDE</sequence>
<keyword evidence="6" id="KW-0653">Protein transport</keyword>
<keyword evidence="13" id="KW-1185">Reference proteome</keyword>
<evidence type="ECO:0000256" key="5">
    <source>
        <dbReference type="ARBA" id="ARBA00022787"/>
    </source>
</evidence>
<keyword evidence="3" id="KW-0813">Transport</keyword>
<dbReference type="GO" id="GO:0008320">
    <property type="term" value="F:protein transmembrane transporter activity"/>
    <property type="evidence" value="ECO:0007669"/>
    <property type="project" value="TreeGrafter"/>
</dbReference>
<keyword evidence="12" id="KW-0675">Receptor</keyword>
<evidence type="ECO:0000256" key="1">
    <source>
        <dbReference type="ARBA" id="ARBA00004572"/>
    </source>
</evidence>
<feature type="transmembrane region" description="Helical" evidence="11">
    <location>
        <begin position="7"/>
        <end position="26"/>
    </location>
</feature>
<keyword evidence="5 10" id="KW-1000">Mitochondrion outer membrane</keyword>
<dbReference type="PRINTS" id="PR00351">
    <property type="entry name" value="OM20RECEPTOR"/>
</dbReference>
<proteinExistence type="inferred from homology"/>
<gene>
    <name evidence="12" type="ORF">SCODWIG_02772</name>
</gene>
<comment type="similarity">
    <text evidence="2 10">Belongs to the Tom20 family.</text>
</comment>
<evidence type="ECO:0000256" key="3">
    <source>
        <dbReference type="ARBA" id="ARBA00022448"/>
    </source>
</evidence>
<evidence type="ECO:0000313" key="12">
    <source>
        <dbReference type="EMBL" id="SSD61011.1"/>
    </source>
</evidence>
<dbReference type="AlphaFoldDB" id="A0A376B8R9"/>
<keyword evidence="7 11" id="KW-1133">Transmembrane helix</keyword>
<dbReference type="GO" id="GO:0005742">
    <property type="term" value="C:mitochondrial outer membrane translocase complex"/>
    <property type="evidence" value="ECO:0007669"/>
    <property type="project" value="UniProtKB-UniRule"/>
</dbReference>
<organism evidence="12 13">
    <name type="scientific">Saccharomycodes ludwigii</name>
    <dbReference type="NCBI Taxonomy" id="36035"/>
    <lineage>
        <taxon>Eukaryota</taxon>
        <taxon>Fungi</taxon>
        <taxon>Dikarya</taxon>
        <taxon>Ascomycota</taxon>
        <taxon>Saccharomycotina</taxon>
        <taxon>Saccharomycetes</taxon>
        <taxon>Saccharomycodales</taxon>
        <taxon>Saccharomycodaceae</taxon>
        <taxon>Saccharomycodes</taxon>
    </lineage>
</organism>
<comment type="subcellular location">
    <subcellularLocation>
        <location evidence="1">Mitochondrion outer membrane</location>
        <topology evidence="1">Single-pass membrane protein</topology>
    </subcellularLocation>
</comment>
<evidence type="ECO:0000256" key="10">
    <source>
        <dbReference type="PIRNR" id="PIRNR037707"/>
    </source>
</evidence>
<dbReference type="Gene3D" id="1.20.960.10">
    <property type="entry name" value="Mitochondrial outer membrane translocase complex, subunit Tom20 domain"/>
    <property type="match status" value="1"/>
</dbReference>
<dbReference type="GO" id="GO:0006886">
    <property type="term" value="P:intracellular protein transport"/>
    <property type="evidence" value="ECO:0007669"/>
    <property type="project" value="InterPro"/>
</dbReference>
<dbReference type="PIRSF" id="PIRSF037707">
    <property type="entry name" value="MAS20_rcpt"/>
    <property type="match status" value="1"/>
</dbReference>
<dbReference type="EMBL" id="UFAJ01000533">
    <property type="protein sequence ID" value="SSD61011.1"/>
    <property type="molecule type" value="Genomic_DNA"/>
</dbReference>
<evidence type="ECO:0000256" key="2">
    <source>
        <dbReference type="ARBA" id="ARBA00005792"/>
    </source>
</evidence>
<evidence type="ECO:0000256" key="4">
    <source>
        <dbReference type="ARBA" id="ARBA00022692"/>
    </source>
</evidence>
<accession>A0A376B8R9</accession>
<dbReference type="OrthoDB" id="2154253at2759"/>
<keyword evidence="4 11" id="KW-0812">Transmembrane</keyword>
<protein>
    <submittedName>
        <fullName evidence="12">Related to Mitochondrial import receptor subunit TOM20</fullName>
    </submittedName>
</protein>
<dbReference type="InterPro" id="IPR002056">
    <property type="entry name" value="MAS20"/>
</dbReference>